<dbReference type="AlphaFoldDB" id="A0A0H3ZMG4"/>
<sequence length="196" mass="22474">MINEQTLSVIRTELIEALGAPLLDRVSEDSAVSGNGCSVTFKRSSCPLPPNAFQLSQITRVVCMLPDNLQAWALYAYGPKQEWSAVQAVTHELWQEFLASETTKFRKKKLETLKGMAFLAVQEWRNQVLFEKELHAPGKVQQLLSVSEANWRRDWLPFWRKMGALMAGIDREMLTNVYRNQPRRAKASHRKDREVA</sequence>
<dbReference type="EMBL" id="KP795532">
    <property type="protein sequence ID" value="AKN37345.1"/>
    <property type="molecule type" value="Genomic_DNA"/>
</dbReference>
<dbReference type="Pfam" id="PF06323">
    <property type="entry name" value="Phage_antiter_Q"/>
    <property type="match status" value="1"/>
</dbReference>
<accession>A0A0H3ZMG4</accession>
<name>A0A0H3ZMG4_9VIBR</name>
<dbReference type="InterPro" id="IPR010455">
    <property type="entry name" value="Phage_82_GpQ"/>
</dbReference>
<evidence type="ECO:0000313" key="1">
    <source>
        <dbReference type="EMBL" id="AKN37345.1"/>
    </source>
</evidence>
<organism evidence="1">
    <name type="scientific">Vibrio sp. 1F_97</name>
    <dbReference type="NCBI Taxonomy" id="1652827"/>
    <lineage>
        <taxon>Bacteria</taxon>
        <taxon>Pseudomonadati</taxon>
        <taxon>Pseudomonadota</taxon>
        <taxon>Gammaproteobacteria</taxon>
        <taxon>Vibrionales</taxon>
        <taxon>Vibrionaceae</taxon>
        <taxon>Vibrio</taxon>
    </lineage>
</organism>
<protein>
    <submittedName>
        <fullName evidence="1">Phage anti-termination</fullName>
    </submittedName>
</protein>
<reference evidence="1" key="1">
    <citation type="journal article" date="2015" name="MBio">
        <title>Eco-Evolutionary Dynamics of Episomes among Ecologically Cohesive Bacterial Populations.</title>
        <authorList>
            <person name="Xue H."/>
            <person name="Cordero O.X."/>
            <person name="Camas F.M."/>
            <person name="Trimble W."/>
            <person name="Meyer F."/>
            <person name="Guglielmini J."/>
            <person name="Rocha E.P."/>
            <person name="Polz M.F."/>
        </authorList>
    </citation>
    <scope>NUCLEOTIDE SEQUENCE</scope>
    <source>
        <strain evidence="1">1F_97</strain>
    </source>
</reference>
<proteinExistence type="predicted"/>